<dbReference type="NCBIfam" id="NF045662">
    <property type="entry name" value="DVU0298_fam"/>
    <property type="match status" value="1"/>
</dbReference>
<dbReference type="InterPro" id="IPR016024">
    <property type="entry name" value="ARM-type_fold"/>
</dbReference>
<dbReference type="EMBL" id="CT025835">
    <property type="protein sequence ID" value="CAJ31190.1"/>
    <property type="molecule type" value="Genomic_DNA"/>
</dbReference>
<protein>
    <submittedName>
        <fullName evidence="1">Uncharacterized protein</fullName>
    </submittedName>
</protein>
<dbReference type="SUPFAM" id="SSF48371">
    <property type="entry name" value="ARM repeat"/>
    <property type="match status" value="1"/>
</dbReference>
<dbReference type="Gene3D" id="1.25.10.10">
    <property type="entry name" value="Leucine-rich Repeat Variant"/>
    <property type="match status" value="1"/>
</dbReference>
<dbReference type="Pfam" id="PF13513">
    <property type="entry name" value="HEAT_EZ"/>
    <property type="match status" value="1"/>
</dbReference>
<dbReference type="InterPro" id="IPR054701">
    <property type="entry name" value="DVU0298-like"/>
</dbReference>
<reference evidence="1" key="1">
    <citation type="journal article" date="2005" name="J. Bacteriol.">
        <title>Clustered genes related to sulfate respiration in uncultured prokaryotes support the theory of their concomitant horizontal transfer.</title>
        <authorList>
            <person name="Mussmann M."/>
            <person name="Richter M."/>
            <person name="Lombardot T."/>
            <person name="Meyerdierks A."/>
            <person name="Kuever J."/>
            <person name="Kube M."/>
            <person name="Glockner F.O."/>
            <person name="Amann R."/>
        </authorList>
    </citation>
    <scope>NUCLEOTIDE SEQUENCE</scope>
</reference>
<dbReference type="InterPro" id="IPR011989">
    <property type="entry name" value="ARM-like"/>
</dbReference>
<organism evidence="1">
    <name type="scientific">uncultured sulfate-reducing bacterium</name>
    <dbReference type="NCBI Taxonomy" id="153939"/>
    <lineage>
        <taxon>Bacteria</taxon>
        <taxon>environmental samples</taxon>
    </lineage>
</organism>
<sequence>MKDRLRELLSARQFDEVAQLAAKRKRVLGTLVSLTFSADPLIAWRAVEAMGIAAGRIAERDPEYVRNHLRRLHWLLSEESGGICWYAPQAMAEIIRRRPDAFSDYATIVATLLQSMAAEDLPHFRAGILWAIGRIAPVAREEIEPVLGSVARCLDDPDSQVRGMAVWCLVQAGKQEIVAGRKDLLSDDGPAQLYDDGQLDRTTVRALLHG</sequence>
<dbReference type="AlphaFoldDB" id="Q3IBN7"/>
<accession>Q3IBN7</accession>
<gene>
    <name evidence="1" type="ORF">39f70033</name>
</gene>
<proteinExistence type="predicted"/>
<evidence type="ECO:0000313" key="1">
    <source>
        <dbReference type="EMBL" id="CAJ31190.1"/>
    </source>
</evidence>
<name>Q3IBN7_9BACT</name>